<evidence type="ECO:0000313" key="7">
    <source>
        <dbReference type="EMBL" id="ANB17916.1"/>
    </source>
</evidence>
<evidence type="ECO:0000256" key="5">
    <source>
        <dbReference type="SAM" id="Phobius"/>
    </source>
</evidence>
<feature type="transmembrane region" description="Helical" evidence="5">
    <location>
        <begin position="166"/>
        <end position="183"/>
    </location>
</feature>
<dbReference type="PANTHER" id="PTHR43065:SF42">
    <property type="entry name" value="TWO-COMPONENT SENSOR PPRA"/>
    <property type="match status" value="1"/>
</dbReference>
<dbReference type="PATRIC" id="fig|1300342.3.peg.1850"/>
<feature type="domain" description="Histidine kinase" evidence="6">
    <location>
        <begin position="240"/>
        <end position="452"/>
    </location>
</feature>
<feature type="transmembrane region" description="Helical" evidence="5">
    <location>
        <begin position="27"/>
        <end position="47"/>
    </location>
</feature>
<comment type="catalytic activity">
    <reaction evidence="1">
        <text>ATP + protein L-histidine = ADP + protein N-phospho-L-histidine.</text>
        <dbReference type="EC" id="2.7.13.3"/>
    </reaction>
</comment>
<keyword evidence="7" id="KW-0418">Kinase</keyword>
<feature type="transmembrane region" description="Helical" evidence="5">
    <location>
        <begin position="135"/>
        <end position="154"/>
    </location>
</feature>
<feature type="transmembrane region" description="Helical" evidence="5">
    <location>
        <begin position="59"/>
        <end position="81"/>
    </location>
</feature>
<accession>A0A167GWH0</accession>
<keyword evidence="4" id="KW-0175">Coiled coil</keyword>
<name>A0A167GWH0_9GAMM</name>
<evidence type="ECO:0000256" key="1">
    <source>
        <dbReference type="ARBA" id="ARBA00000085"/>
    </source>
</evidence>
<dbReference type="Gene3D" id="1.10.287.130">
    <property type="match status" value="1"/>
</dbReference>
<feature type="transmembrane region" description="Helical" evidence="5">
    <location>
        <begin position="88"/>
        <end position="115"/>
    </location>
</feature>
<dbReference type="Gene3D" id="3.30.565.10">
    <property type="entry name" value="Histidine kinase-like ATPase, C-terminal domain"/>
    <property type="match status" value="1"/>
</dbReference>
<keyword evidence="5" id="KW-0472">Membrane</keyword>
<dbReference type="InterPro" id="IPR003594">
    <property type="entry name" value="HATPase_dom"/>
</dbReference>
<evidence type="ECO:0000313" key="8">
    <source>
        <dbReference type="Proteomes" id="UP000076830"/>
    </source>
</evidence>
<proteinExistence type="predicted"/>
<dbReference type="STRING" id="1300342.I596_1893"/>
<organism evidence="7 8">
    <name type="scientific">Dokdonella koreensis DS-123</name>
    <dbReference type="NCBI Taxonomy" id="1300342"/>
    <lineage>
        <taxon>Bacteria</taxon>
        <taxon>Pseudomonadati</taxon>
        <taxon>Pseudomonadota</taxon>
        <taxon>Gammaproteobacteria</taxon>
        <taxon>Lysobacterales</taxon>
        <taxon>Rhodanobacteraceae</taxon>
        <taxon>Dokdonella</taxon>
    </lineage>
</organism>
<dbReference type="Pfam" id="PF02518">
    <property type="entry name" value="HATPase_c"/>
    <property type="match status" value="1"/>
</dbReference>
<keyword evidence="3" id="KW-0597">Phosphoprotein</keyword>
<dbReference type="SMART" id="SM00387">
    <property type="entry name" value="HATPase_c"/>
    <property type="match status" value="1"/>
</dbReference>
<dbReference type="GO" id="GO:0000155">
    <property type="term" value="F:phosphorelay sensor kinase activity"/>
    <property type="evidence" value="ECO:0007669"/>
    <property type="project" value="InterPro"/>
</dbReference>
<evidence type="ECO:0000256" key="3">
    <source>
        <dbReference type="ARBA" id="ARBA00022553"/>
    </source>
</evidence>
<dbReference type="InterPro" id="IPR004358">
    <property type="entry name" value="Sig_transdc_His_kin-like_C"/>
</dbReference>
<keyword evidence="8" id="KW-1185">Reference proteome</keyword>
<evidence type="ECO:0000259" key="6">
    <source>
        <dbReference type="PROSITE" id="PS50109"/>
    </source>
</evidence>
<sequence length="455" mass="48823">MNPLTRWLRSVPAANPVDRRNAPFLQVLLLFFGIFVPINKSIFLYAIRSGQVPHPGILQLSADLATDALLVASAWIALWLIRTDRFRLGVALFLSVACVCVGIAYASVGLSRIGLDPIPLVLLSLAGLVMGRRTLWIMLGSLAMMLLACVALDMVRTGPAAPSATIGKAVSIAGVWLIIALVLDRTVAALRNSLEESEQRGQALEQTYAHLQKETAERERTREQLIHSQKMDLAGRLASGLAHDFNNVLAVILGYAQQRNRLAASGGEPALVSALEGVELAARRAMAVSRKLLNFSRLDISHPETFDAGAALQELRPMLRQLLGPGIHLQLERPEVPLPVHMDRGNFELTILNIAGNSRDALPENGTFRLAASREDTTGSLMLTLSDDGPGIPEPVRTRIFTPFFTTKSSGEGTGLGLSVVRDIVMGAGGEIGIECPPAGGTSVRIRLPLASPAG</sequence>
<dbReference type="InterPro" id="IPR036097">
    <property type="entry name" value="HisK_dim/P_sf"/>
</dbReference>
<evidence type="ECO:0000256" key="2">
    <source>
        <dbReference type="ARBA" id="ARBA00012438"/>
    </source>
</evidence>
<dbReference type="Proteomes" id="UP000076830">
    <property type="component" value="Chromosome"/>
</dbReference>
<dbReference type="KEGG" id="dko:I596_1893"/>
<reference evidence="7 8" key="1">
    <citation type="submission" date="2016-04" db="EMBL/GenBank/DDBJ databases">
        <title>Complete genome sequence of Dokdonella koreensis DS-123T.</title>
        <authorList>
            <person name="Kim J.F."/>
            <person name="Lee H."/>
            <person name="Kwak M.-J."/>
        </authorList>
    </citation>
    <scope>NUCLEOTIDE SEQUENCE [LARGE SCALE GENOMIC DNA]</scope>
    <source>
        <strain evidence="7 8">DS-123</strain>
    </source>
</reference>
<evidence type="ECO:0000256" key="4">
    <source>
        <dbReference type="SAM" id="Coils"/>
    </source>
</evidence>
<protein>
    <recommendedName>
        <fullName evidence="2">histidine kinase</fullName>
        <ecNumber evidence="2">2.7.13.3</ecNumber>
    </recommendedName>
</protein>
<keyword evidence="5" id="KW-1133">Transmembrane helix</keyword>
<dbReference type="PANTHER" id="PTHR43065">
    <property type="entry name" value="SENSOR HISTIDINE KINASE"/>
    <property type="match status" value="1"/>
</dbReference>
<keyword evidence="7" id="KW-0808">Transferase</keyword>
<dbReference type="SUPFAM" id="SSF55874">
    <property type="entry name" value="ATPase domain of HSP90 chaperone/DNA topoisomerase II/histidine kinase"/>
    <property type="match status" value="1"/>
</dbReference>
<dbReference type="AlphaFoldDB" id="A0A167GWH0"/>
<dbReference type="InterPro" id="IPR003661">
    <property type="entry name" value="HisK_dim/P_dom"/>
</dbReference>
<dbReference type="EMBL" id="CP015249">
    <property type="protein sequence ID" value="ANB17916.1"/>
    <property type="molecule type" value="Genomic_DNA"/>
</dbReference>
<dbReference type="InterPro" id="IPR005467">
    <property type="entry name" value="His_kinase_dom"/>
</dbReference>
<dbReference type="PROSITE" id="PS50109">
    <property type="entry name" value="HIS_KIN"/>
    <property type="match status" value="1"/>
</dbReference>
<gene>
    <name evidence="7" type="ORF">I596_1893</name>
</gene>
<keyword evidence="5" id="KW-0812">Transmembrane</keyword>
<feature type="coiled-coil region" evidence="4">
    <location>
        <begin position="187"/>
        <end position="224"/>
    </location>
</feature>
<dbReference type="InterPro" id="IPR036890">
    <property type="entry name" value="HATPase_C_sf"/>
</dbReference>
<dbReference type="OrthoDB" id="9770473at2"/>
<dbReference type="EC" id="2.7.13.3" evidence="2"/>
<dbReference type="RefSeq" id="WP_067646573.1">
    <property type="nucleotide sequence ID" value="NZ_CP015249.1"/>
</dbReference>
<dbReference type="SUPFAM" id="SSF47384">
    <property type="entry name" value="Homodimeric domain of signal transducing histidine kinase"/>
    <property type="match status" value="1"/>
</dbReference>
<dbReference type="PRINTS" id="PR00344">
    <property type="entry name" value="BCTRLSENSOR"/>
</dbReference>
<dbReference type="CDD" id="cd00082">
    <property type="entry name" value="HisKA"/>
    <property type="match status" value="1"/>
</dbReference>